<accession>A0A3N2CW46</accession>
<reference evidence="1 2" key="1">
    <citation type="submission" date="2018-11" db="EMBL/GenBank/DDBJ databases">
        <title>Sequencing the genomes of 1000 actinobacteria strains.</title>
        <authorList>
            <person name="Klenk H.-P."/>
        </authorList>
    </citation>
    <scope>NUCLEOTIDE SEQUENCE [LARGE SCALE GENOMIC DNA]</scope>
    <source>
        <strain evidence="1 2">DSM 12652</strain>
    </source>
</reference>
<comment type="caution">
    <text evidence="1">The sequence shown here is derived from an EMBL/GenBank/DDBJ whole genome shotgun (WGS) entry which is preliminary data.</text>
</comment>
<evidence type="ECO:0000313" key="1">
    <source>
        <dbReference type="EMBL" id="ROR91750.1"/>
    </source>
</evidence>
<dbReference type="Proteomes" id="UP000281738">
    <property type="component" value="Unassembled WGS sequence"/>
</dbReference>
<name>A0A3N2CW46_9ACTN</name>
<keyword evidence="2" id="KW-1185">Reference proteome</keyword>
<protein>
    <submittedName>
        <fullName evidence="1">Uncharacterized protein</fullName>
    </submittedName>
</protein>
<dbReference type="AlphaFoldDB" id="A0A3N2CW46"/>
<dbReference type="RefSeq" id="WP_123391360.1">
    <property type="nucleotide sequence ID" value="NZ_RKHO01000001.1"/>
</dbReference>
<evidence type="ECO:0000313" key="2">
    <source>
        <dbReference type="Proteomes" id="UP000281738"/>
    </source>
</evidence>
<sequence>MALSQLAAAKQRPVGRCQVCIALVELPSDEAAALRQMLADPAWRYTELSDALAADKDYPLHINGDVLGKHARGKCAGGEKLR</sequence>
<organism evidence="1 2">
    <name type="scientific">Nocardioides aurantiacus</name>
    <dbReference type="NCBI Taxonomy" id="86796"/>
    <lineage>
        <taxon>Bacteria</taxon>
        <taxon>Bacillati</taxon>
        <taxon>Actinomycetota</taxon>
        <taxon>Actinomycetes</taxon>
        <taxon>Propionibacteriales</taxon>
        <taxon>Nocardioidaceae</taxon>
        <taxon>Nocardioides</taxon>
    </lineage>
</organism>
<gene>
    <name evidence="1" type="ORF">EDD33_2625</name>
</gene>
<proteinExistence type="predicted"/>
<dbReference type="EMBL" id="RKHO01000001">
    <property type="protein sequence ID" value="ROR91750.1"/>
    <property type="molecule type" value="Genomic_DNA"/>
</dbReference>